<sequence>MLVLGIDPGTATTGYGLVGLNGKGVAELLTHGLIETDKDGHPGARLVEIYKQTSALLKKHKPSVVAIERIFFFINKKTVIRVSQAQGVLLLAAADLGIPVVEYAPGQIKLTVGGHGRADKKVMQKVIKDTFGLEAEKNNKTHFDNVADAIAIAMCHIKIVNNKQSSVNRG</sequence>
<dbReference type="PANTHER" id="PTHR30194">
    <property type="entry name" value="CROSSOVER JUNCTION ENDODEOXYRIBONUCLEASE RUVC"/>
    <property type="match status" value="1"/>
</dbReference>
<evidence type="ECO:0000256" key="10">
    <source>
        <dbReference type="ARBA" id="ARBA00023172"/>
    </source>
</evidence>
<keyword evidence="8 13" id="KW-0460">Magnesium</keyword>
<evidence type="ECO:0000256" key="2">
    <source>
        <dbReference type="ARBA" id="ARBA00022490"/>
    </source>
</evidence>
<dbReference type="GO" id="GO:0006281">
    <property type="term" value="P:DNA repair"/>
    <property type="evidence" value="ECO:0007669"/>
    <property type="project" value="UniProtKB-UniRule"/>
</dbReference>
<dbReference type="AlphaFoldDB" id="A0A1G1V5F7"/>
<dbReference type="PANTHER" id="PTHR30194:SF3">
    <property type="entry name" value="CROSSOVER JUNCTION ENDODEOXYRIBONUCLEASE RUVC"/>
    <property type="match status" value="1"/>
</dbReference>
<comment type="function">
    <text evidence="13">The RuvA-RuvB-RuvC complex processes Holliday junction (HJ) DNA during genetic recombination and DNA repair. Endonuclease that resolves HJ intermediates. Cleaves cruciform DNA by making single-stranded nicks across the HJ at symmetrical positions within the homologous arms, yielding a 5'-phosphate and a 3'-hydroxyl group; requires a central core of homology in the junction. The consensus cleavage sequence is 5'-(A/T)TT(C/G)-3'. Cleavage occurs on the 3'-side of the TT dinucleotide at the point of strand exchange. HJ branch migration catalyzed by RuvA-RuvB allows RuvC to scan DNA until it finds its consensus sequence, where it cleaves and resolves the cruciform DNA.</text>
</comment>
<evidence type="ECO:0000313" key="15">
    <source>
        <dbReference type="EMBL" id="OGY10593.1"/>
    </source>
</evidence>
<evidence type="ECO:0000256" key="4">
    <source>
        <dbReference type="ARBA" id="ARBA00022723"/>
    </source>
</evidence>
<dbReference type="SUPFAM" id="SSF53098">
    <property type="entry name" value="Ribonuclease H-like"/>
    <property type="match status" value="1"/>
</dbReference>
<gene>
    <name evidence="13" type="primary">ruvC</name>
    <name evidence="15" type="ORF">A3F61_03850</name>
</gene>
<evidence type="ECO:0000256" key="5">
    <source>
        <dbReference type="ARBA" id="ARBA00022759"/>
    </source>
</evidence>
<keyword evidence="2 13" id="KW-0963">Cytoplasm</keyword>
<evidence type="ECO:0000256" key="7">
    <source>
        <dbReference type="ARBA" id="ARBA00022801"/>
    </source>
</evidence>
<protein>
    <recommendedName>
        <fullName evidence="13 14">Crossover junction endodeoxyribonuclease RuvC</fullName>
        <ecNumber evidence="13 14">3.1.21.10</ecNumber>
    </recommendedName>
    <alternativeName>
        <fullName evidence="13">Holliday junction nuclease RuvC</fullName>
    </alternativeName>
    <alternativeName>
        <fullName evidence="13">Holliday junction resolvase RuvC</fullName>
    </alternativeName>
</protein>
<evidence type="ECO:0000256" key="3">
    <source>
        <dbReference type="ARBA" id="ARBA00022722"/>
    </source>
</evidence>
<evidence type="ECO:0000256" key="12">
    <source>
        <dbReference type="ARBA" id="ARBA00029354"/>
    </source>
</evidence>
<comment type="cofactor">
    <cofactor evidence="13">
        <name>Mg(2+)</name>
        <dbReference type="ChEBI" id="CHEBI:18420"/>
    </cofactor>
    <text evidence="13">Binds 2 Mg(2+) ion per subunit.</text>
</comment>
<organism evidence="15 16">
    <name type="scientific">Candidatus Blackburnbacteria bacterium RIFCSPHIGHO2_12_FULL_41_13b</name>
    <dbReference type="NCBI Taxonomy" id="1797517"/>
    <lineage>
        <taxon>Bacteria</taxon>
        <taxon>Candidatus Blackburniibacteriota</taxon>
    </lineage>
</organism>
<feature type="binding site" evidence="13">
    <location>
        <position position="7"/>
    </location>
    <ligand>
        <name>Mg(2+)</name>
        <dbReference type="ChEBI" id="CHEBI:18420"/>
        <label>1</label>
    </ligand>
</feature>
<dbReference type="GO" id="GO:0000287">
    <property type="term" value="F:magnesium ion binding"/>
    <property type="evidence" value="ECO:0007669"/>
    <property type="project" value="UniProtKB-UniRule"/>
</dbReference>
<comment type="similarity">
    <text evidence="1 13">Belongs to the RuvC family.</text>
</comment>
<comment type="subcellular location">
    <subcellularLocation>
        <location evidence="13">Cytoplasm</location>
    </subcellularLocation>
</comment>
<dbReference type="GO" id="GO:0006310">
    <property type="term" value="P:DNA recombination"/>
    <property type="evidence" value="ECO:0007669"/>
    <property type="project" value="UniProtKB-UniRule"/>
</dbReference>
<dbReference type="CDD" id="cd16962">
    <property type="entry name" value="RuvC"/>
    <property type="match status" value="1"/>
</dbReference>
<dbReference type="InterPro" id="IPR002176">
    <property type="entry name" value="X-over_junc_endoDNase_RuvC"/>
</dbReference>
<evidence type="ECO:0000256" key="11">
    <source>
        <dbReference type="ARBA" id="ARBA00023204"/>
    </source>
</evidence>
<dbReference type="GO" id="GO:0003677">
    <property type="term" value="F:DNA binding"/>
    <property type="evidence" value="ECO:0007669"/>
    <property type="project" value="UniProtKB-KW"/>
</dbReference>
<keyword evidence="5 13" id="KW-0255">Endonuclease</keyword>
<evidence type="ECO:0000256" key="14">
    <source>
        <dbReference type="NCBIfam" id="TIGR00228"/>
    </source>
</evidence>
<dbReference type="FunFam" id="3.30.420.10:FF:000002">
    <property type="entry name" value="Crossover junction endodeoxyribonuclease RuvC"/>
    <property type="match status" value="1"/>
</dbReference>
<comment type="caution">
    <text evidence="15">The sequence shown here is derived from an EMBL/GenBank/DDBJ whole genome shotgun (WGS) entry which is preliminary data.</text>
</comment>
<keyword evidence="10 13" id="KW-0233">DNA recombination</keyword>
<dbReference type="Pfam" id="PF02075">
    <property type="entry name" value="RuvC"/>
    <property type="match status" value="1"/>
</dbReference>
<keyword evidence="3 13" id="KW-0540">Nuclease</keyword>
<name>A0A1G1V5F7_9BACT</name>
<comment type="subunit">
    <text evidence="13">Homodimer which binds Holliday junction (HJ) DNA. The HJ becomes 2-fold symmetrical on binding to RuvC with unstacked arms; it has a different conformation from HJ DNA in complex with RuvA. In the full resolvosome a probable DNA-RuvA(4)-RuvB(12)-RuvC(2) complex forms which resolves the HJ.</text>
</comment>
<keyword evidence="11 13" id="KW-0234">DNA repair</keyword>
<evidence type="ECO:0000256" key="8">
    <source>
        <dbReference type="ARBA" id="ARBA00022842"/>
    </source>
</evidence>
<evidence type="ECO:0000256" key="1">
    <source>
        <dbReference type="ARBA" id="ARBA00009518"/>
    </source>
</evidence>
<dbReference type="InterPro" id="IPR036397">
    <property type="entry name" value="RNaseH_sf"/>
</dbReference>
<evidence type="ECO:0000313" key="16">
    <source>
        <dbReference type="Proteomes" id="UP000178272"/>
    </source>
</evidence>
<comment type="caution">
    <text evidence="13">Lacks conserved residue(s) required for the propagation of feature annotation.</text>
</comment>
<dbReference type="GO" id="GO:0008821">
    <property type="term" value="F:crossover junction DNA endonuclease activity"/>
    <property type="evidence" value="ECO:0007669"/>
    <property type="project" value="UniProtKB-UniRule"/>
</dbReference>
<keyword evidence="6 13" id="KW-0227">DNA damage</keyword>
<dbReference type="Proteomes" id="UP000178272">
    <property type="component" value="Unassembled WGS sequence"/>
</dbReference>
<proteinExistence type="inferred from homology"/>
<dbReference type="GO" id="GO:0048476">
    <property type="term" value="C:Holliday junction resolvase complex"/>
    <property type="evidence" value="ECO:0007669"/>
    <property type="project" value="UniProtKB-UniRule"/>
</dbReference>
<evidence type="ECO:0000256" key="6">
    <source>
        <dbReference type="ARBA" id="ARBA00022763"/>
    </source>
</evidence>
<dbReference type="GO" id="GO:0005737">
    <property type="term" value="C:cytoplasm"/>
    <property type="evidence" value="ECO:0007669"/>
    <property type="project" value="UniProtKB-SubCell"/>
</dbReference>
<dbReference type="Gene3D" id="3.30.420.10">
    <property type="entry name" value="Ribonuclease H-like superfamily/Ribonuclease H"/>
    <property type="match status" value="1"/>
</dbReference>
<dbReference type="PRINTS" id="PR00696">
    <property type="entry name" value="RSOLVASERUVC"/>
</dbReference>
<evidence type="ECO:0000256" key="13">
    <source>
        <dbReference type="HAMAP-Rule" id="MF_00034"/>
    </source>
</evidence>
<comment type="catalytic activity">
    <reaction evidence="12 13">
        <text>Endonucleolytic cleavage at a junction such as a reciprocal single-stranded crossover between two homologous DNA duplexes (Holliday junction).</text>
        <dbReference type="EC" id="3.1.21.10"/>
    </reaction>
</comment>
<feature type="active site" evidence="13">
    <location>
        <position position="68"/>
    </location>
</feature>
<feature type="binding site" evidence="13">
    <location>
        <position position="68"/>
    </location>
    <ligand>
        <name>Mg(2+)</name>
        <dbReference type="ChEBI" id="CHEBI:18420"/>
        <label>2</label>
    </ligand>
</feature>
<dbReference type="InterPro" id="IPR012337">
    <property type="entry name" value="RNaseH-like_sf"/>
</dbReference>
<evidence type="ECO:0000256" key="9">
    <source>
        <dbReference type="ARBA" id="ARBA00023125"/>
    </source>
</evidence>
<dbReference type="HAMAP" id="MF_00034">
    <property type="entry name" value="RuvC"/>
    <property type="match status" value="1"/>
</dbReference>
<reference evidence="15 16" key="1">
    <citation type="journal article" date="2016" name="Nat. Commun.">
        <title>Thousands of microbial genomes shed light on interconnected biogeochemical processes in an aquifer system.</title>
        <authorList>
            <person name="Anantharaman K."/>
            <person name="Brown C.T."/>
            <person name="Hug L.A."/>
            <person name="Sharon I."/>
            <person name="Castelle C.J."/>
            <person name="Probst A.J."/>
            <person name="Thomas B.C."/>
            <person name="Singh A."/>
            <person name="Wilkins M.J."/>
            <person name="Karaoz U."/>
            <person name="Brodie E.L."/>
            <person name="Williams K.H."/>
            <person name="Hubbard S.S."/>
            <person name="Banfield J.F."/>
        </authorList>
    </citation>
    <scope>NUCLEOTIDE SEQUENCE [LARGE SCALE GENOMIC DNA]</scope>
</reference>
<keyword evidence="7 13" id="KW-0378">Hydrolase</keyword>
<keyword evidence="9 13" id="KW-0238">DNA-binding</keyword>
<dbReference type="EC" id="3.1.21.10" evidence="13 14"/>
<keyword evidence="4 13" id="KW-0479">Metal-binding</keyword>
<dbReference type="NCBIfam" id="TIGR00228">
    <property type="entry name" value="ruvC"/>
    <property type="match status" value="1"/>
</dbReference>
<dbReference type="NCBIfam" id="NF000711">
    <property type="entry name" value="PRK00039.2-1"/>
    <property type="match status" value="1"/>
</dbReference>
<dbReference type="EMBL" id="MHCA01000053">
    <property type="protein sequence ID" value="OGY10593.1"/>
    <property type="molecule type" value="Genomic_DNA"/>
</dbReference>
<accession>A0A1G1V5F7</accession>
<dbReference type="STRING" id="1797517.A3F61_03850"/>
<feature type="active site" evidence="13">
    <location>
        <position position="7"/>
    </location>
</feature>